<dbReference type="EMBL" id="KV454414">
    <property type="protein sequence ID" value="ODQ63729.1"/>
    <property type="molecule type" value="Genomic_DNA"/>
</dbReference>
<dbReference type="Gene3D" id="3.40.50.150">
    <property type="entry name" value="Vaccinia Virus protein VP39"/>
    <property type="match status" value="1"/>
</dbReference>
<dbReference type="Proteomes" id="UP000095009">
    <property type="component" value="Unassembled WGS sequence"/>
</dbReference>
<dbReference type="GO" id="GO:0032259">
    <property type="term" value="P:methylation"/>
    <property type="evidence" value="ECO:0007669"/>
    <property type="project" value="UniProtKB-KW"/>
</dbReference>
<evidence type="ECO:0000256" key="8">
    <source>
        <dbReference type="ARBA" id="ARBA00023242"/>
    </source>
</evidence>
<evidence type="ECO:0000313" key="11">
    <source>
        <dbReference type="Proteomes" id="UP000095009"/>
    </source>
</evidence>
<accession>A0A1E3PE86</accession>
<keyword evidence="8" id="KW-0539">Nucleus</keyword>
<gene>
    <name evidence="10" type="ORF">NADFUDRAFT_53384</name>
</gene>
<evidence type="ECO:0000256" key="4">
    <source>
        <dbReference type="ARBA" id="ARBA00022490"/>
    </source>
</evidence>
<dbReference type="GO" id="GO:0005634">
    <property type="term" value="C:nucleus"/>
    <property type="evidence" value="ECO:0007669"/>
    <property type="project" value="UniProtKB-SubCell"/>
</dbReference>
<comment type="similarity">
    <text evidence="9">Belongs to the methyltransferase superfamily. METTL18 family.</text>
</comment>
<dbReference type="InterPro" id="IPR019410">
    <property type="entry name" value="Methyltransf_16"/>
</dbReference>
<dbReference type="EC" id="2.1.1.85" evidence="3"/>
<name>A0A1E3PE86_9ASCO</name>
<evidence type="ECO:0000256" key="6">
    <source>
        <dbReference type="ARBA" id="ARBA00022679"/>
    </source>
</evidence>
<keyword evidence="11" id="KW-1185">Reference proteome</keyword>
<dbReference type="GO" id="GO:0018064">
    <property type="term" value="F:protein-L-histidine N-tele-methyltransferase activity"/>
    <property type="evidence" value="ECO:0007669"/>
    <property type="project" value="UniProtKB-EC"/>
</dbReference>
<keyword evidence="7" id="KW-0949">S-adenosyl-L-methionine</keyword>
<evidence type="ECO:0000256" key="1">
    <source>
        <dbReference type="ARBA" id="ARBA00004123"/>
    </source>
</evidence>
<dbReference type="GO" id="GO:0005737">
    <property type="term" value="C:cytoplasm"/>
    <property type="evidence" value="ECO:0007669"/>
    <property type="project" value="UniProtKB-SubCell"/>
</dbReference>
<dbReference type="OrthoDB" id="1723750at2759"/>
<sequence length="374" mass="41929">MSFSFGFSGEDFEESDIQDHQHDLQEQQPAIQVNQPVISEAYQPRHHTLLSLLTPLISKRISYSAVASPHNKDLLFFRRDLFDVKHQLMSEDNLSETDEILLGTSNEDVRKTFYEGGLKSWECTFDLIDLLENDQANYLGQNLNSILEMGCGTGLPGMYIMLRLLSSPTQLPFTAENPFKLTLADYNDSVLRLVTAPNLLVAWASTLSPEVLMQLQRTEVNNNDGMANISNQQNNDSINFKFEAREGELEVTAALVQAFIETLQTKFISLDFISGAWSPEFVQAAEAPSYDLILASETIYQPETIPVFSQTMLSLMQQKSKALVAAKQIYFGVGGGIPEFIEILSNRGDSKWKGIKEVNIFGVVRGVLLVERII</sequence>
<evidence type="ECO:0000313" key="10">
    <source>
        <dbReference type="EMBL" id="ODQ63729.1"/>
    </source>
</evidence>
<comment type="subcellular location">
    <subcellularLocation>
        <location evidence="2">Cytoplasm</location>
    </subcellularLocation>
    <subcellularLocation>
        <location evidence="1">Nucleus</location>
    </subcellularLocation>
</comment>
<dbReference type="InterPro" id="IPR029063">
    <property type="entry name" value="SAM-dependent_MTases_sf"/>
</dbReference>
<dbReference type="AlphaFoldDB" id="A0A1E3PE86"/>
<reference evidence="10 11" key="1">
    <citation type="journal article" date="2016" name="Proc. Natl. Acad. Sci. U.S.A.">
        <title>Comparative genomics of biotechnologically important yeasts.</title>
        <authorList>
            <person name="Riley R."/>
            <person name="Haridas S."/>
            <person name="Wolfe K.H."/>
            <person name="Lopes M.R."/>
            <person name="Hittinger C.T."/>
            <person name="Goeker M."/>
            <person name="Salamov A.A."/>
            <person name="Wisecaver J.H."/>
            <person name="Long T.M."/>
            <person name="Calvey C.H."/>
            <person name="Aerts A.L."/>
            <person name="Barry K.W."/>
            <person name="Choi C."/>
            <person name="Clum A."/>
            <person name="Coughlan A.Y."/>
            <person name="Deshpande S."/>
            <person name="Douglass A.P."/>
            <person name="Hanson S.J."/>
            <person name="Klenk H.-P."/>
            <person name="LaButti K.M."/>
            <person name="Lapidus A."/>
            <person name="Lindquist E.A."/>
            <person name="Lipzen A.M."/>
            <person name="Meier-Kolthoff J.P."/>
            <person name="Ohm R.A."/>
            <person name="Otillar R.P."/>
            <person name="Pangilinan J.L."/>
            <person name="Peng Y."/>
            <person name="Rokas A."/>
            <person name="Rosa C.A."/>
            <person name="Scheuner C."/>
            <person name="Sibirny A.A."/>
            <person name="Slot J.C."/>
            <person name="Stielow J.B."/>
            <person name="Sun H."/>
            <person name="Kurtzman C.P."/>
            <person name="Blackwell M."/>
            <person name="Grigoriev I.V."/>
            <person name="Jeffries T.W."/>
        </authorList>
    </citation>
    <scope>NUCLEOTIDE SEQUENCE [LARGE SCALE GENOMIC DNA]</scope>
    <source>
        <strain evidence="10 11">DSM 6958</strain>
    </source>
</reference>
<evidence type="ECO:0000256" key="9">
    <source>
        <dbReference type="ARBA" id="ARBA00038126"/>
    </source>
</evidence>
<keyword evidence="4" id="KW-0963">Cytoplasm</keyword>
<proteinExistence type="inferred from homology"/>
<keyword evidence="6" id="KW-0808">Transferase</keyword>
<keyword evidence="5" id="KW-0489">Methyltransferase</keyword>
<protein>
    <recommendedName>
        <fullName evidence="3">protein-histidine N-methyltransferase</fullName>
        <ecNumber evidence="3">2.1.1.85</ecNumber>
    </recommendedName>
</protein>
<evidence type="ECO:0000256" key="5">
    <source>
        <dbReference type="ARBA" id="ARBA00022603"/>
    </source>
</evidence>
<dbReference type="STRING" id="857566.A0A1E3PE86"/>
<organism evidence="10 11">
    <name type="scientific">Nadsonia fulvescens var. elongata DSM 6958</name>
    <dbReference type="NCBI Taxonomy" id="857566"/>
    <lineage>
        <taxon>Eukaryota</taxon>
        <taxon>Fungi</taxon>
        <taxon>Dikarya</taxon>
        <taxon>Ascomycota</taxon>
        <taxon>Saccharomycotina</taxon>
        <taxon>Dipodascomycetes</taxon>
        <taxon>Dipodascales</taxon>
        <taxon>Dipodascales incertae sedis</taxon>
        <taxon>Nadsonia</taxon>
    </lineage>
</organism>
<dbReference type="PANTHER" id="PTHR14614">
    <property type="entry name" value="HEPATOCELLULAR CARCINOMA-ASSOCIATED ANTIGEN"/>
    <property type="match status" value="1"/>
</dbReference>
<evidence type="ECO:0000256" key="2">
    <source>
        <dbReference type="ARBA" id="ARBA00004496"/>
    </source>
</evidence>
<dbReference type="PANTHER" id="PTHR14614:SF39">
    <property type="entry name" value="HISTIDINE PROTEIN METHYLTRANSFERASE 1 HOMOLOG"/>
    <property type="match status" value="1"/>
</dbReference>
<evidence type="ECO:0000256" key="3">
    <source>
        <dbReference type="ARBA" id="ARBA00012533"/>
    </source>
</evidence>
<evidence type="ECO:0000256" key="7">
    <source>
        <dbReference type="ARBA" id="ARBA00022691"/>
    </source>
</evidence>